<comment type="caution">
    <text evidence="1">The sequence shown here is derived from an EMBL/GenBank/DDBJ whole genome shotgun (WGS) entry which is preliminary data.</text>
</comment>
<reference evidence="1 2" key="2">
    <citation type="submission" date="2017-10" db="EMBL/GenBank/DDBJ databases">
        <title>Extensive intraspecific genome diversity in a model arbuscular mycorrhizal fungus.</title>
        <authorList>
            <person name="Chen E.C.H."/>
            <person name="Morin E."/>
            <person name="Baudet D."/>
            <person name="Noel J."/>
            <person name="Ndikumana S."/>
            <person name="Charron P."/>
            <person name="St-Onge C."/>
            <person name="Giorgi J."/>
            <person name="Grigoriev I.V."/>
            <person name="Roux C."/>
            <person name="Martin F.M."/>
            <person name="Corradi N."/>
        </authorList>
    </citation>
    <scope>NUCLEOTIDE SEQUENCE [LARGE SCALE GENOMIC DNA]</scope>
    <source>
        <strain evidence="1 2">C2</strain>
    </source>
</reference>
<reference evidence="1 2" key="1">
    <citation type="submission" date="2016-04" db="EMBL/GenBank/DDBJ databases">
        <title>Genome analyses suggest a sexual origin of heterokaryosis in a supposedly ancient asexual fungus.</title>
        <authorList>
            <person name="Ropars J."/>
            <person name="Sedzielewska K."/>
            <person name="Noel J."/>
            <person name="Charron P."/>
            <person name="Farinelli L."/>
            <person name="Marton T."/>
            <person name="Kruger M."/>
            <person name="Pelin A."/>
            <person name="Brachmann A."/>
            <person name="Corradi N."/>
        </authorList>
    </citation>
    <scope>NUCLEOTIDE SEQUENCE [LARGE SCALE GENOMIC DNA]</scope>
    <source>
        <strain evidence="1 2">C2</strain>
    </source>
</reference>
<organism evidence="1 2">
    <name type="scientific">Rhizophagus irregularis</name>
    <dbReference type="NCBI Taxonomy" id="588596"/>
    <lineage>
        <taxon>Eukaryota</taxon>
        <taxon>Fungi</taxon>
        <taxon>Fungi incertae sedis</taxon>
        <taxon>Mucoromycota</taxon>
        <taxon>Glomeromycotina</taxon>
        <taxon>Glomeromycetes</taxon>
        <taxon>Glomerales</taxon>
        <taxon>Glomeraceae</taxon>
        <taxon>Rhizophagus</taxon>
    </lineage>
</organism>
<dbReference type="EMBL" id="LLXL01000103">
    <property type="protein sequence ID" value="PKK77950.1"/>
    <property type="molecule type" value="Genomic_DNA"/>
</dbReference>
<sequence>MAHKVINSSTGMNDSSIQLSLRASFVINETLASLKANLSFWPSSTRVELELAAIFLTLFSAPENATVNIHTDSLSAIY</sequence>
<gene>
    <name evidence="1" type="ORF">RhiirC2_730910</name>
</gene>
<evidence type="ECO:0008006" key="3">
    <source>
        <dbReference type="Google" id="ProtNLM"/>
    </source>
</evidence>
<dbReference type="VEuPathDB" id="FungiDB:RhiirFUN_016451"/>
<name>A0A2N1NVL9_9GLOM</name>
<evidence type="ECO:0000313" key="2">
    <source>
        <dbReference type="Proteomes" id="UP000233469"/>
    </source>
</evidence>
<dbReference type="Proteomes" id="UP000233469">
    <property type="component" value="Unassembled WGS sequence"/>
</dbReference>
<feature type="non-terminal residue" evidence="1">
    <location>
        <position position="78"/>
    </location>
</feature>
<evidence type="ECO:0000313" key="1">
    <source>
        <dbReference type="EMBL" id="PKK77950.1"/>
    </source>
</evidence>
<protein>
    <recommendedName>
        <fullName evidence="3">RNase H type-1 domain-containing protein</fullName>
    </recommendedName>
</protein>
<proteinExistence type="predicted"/>
<dbReference type="AlphaFoldDB" id="A0A2N1NVL9"/>
<accession>A0A2N1NVL9</accession>